<gene>
    <name evidence="2" type="ORF">GCM10009802_23560</name>
</gene>
<evidence type="ECO:0000313" key="3">
    <source>
        <dbReference type="Proteomes" id="UP001500443"/>
    </source>
</evidence>
<keyword evidence="3" id="KW-1185">Reference proteome</keyword>
<dbReference type="SUPFAM" id="SSF53474">
    <property type="entry name" value="alpha/beta-Hydrolases"/>
    <property type="match status" value="1"/>
</dbReference>
<accession>A0ABN2Y5P6</accession>
<organism evidence="2 3">
    <name type="scientific">Streptomyces synnematoformans</name>
    <dbReference type="NCBI Taxonomy" id="415721"/>
    <lineage>
        <taxon>Bacteria</taxon>
        <taxon>Bacillati</taxon>
        <taxon>Actinomycetota</taxon>
        <taxon>Actinomycetes</taxon>
        <taxon>Kitasatosporales</taxon>
        <taxon>Streptomycetaceae</taxon>
        <taxon>Streptomyces</taxon>
    </lineage>
</organism>
<reference evidence="2 3" key="1">
    <citation type="journal article" date="2019" name="Int. J. Syst. Evol. Microbiol.">
        <title>The Global Catalogue of Microorganisms (GCM) 10K type strain sequencing project: providing services to taxonomists for standard genome sequencing and annotation.</title>
        <authorList>
            <consortium name="The Broad Institute Genomics Platform"/>
            <consortium name="The Broad Institute Genome Sequencing Center for Infectious Disease"/>
            <person name="Wu L."/>
            <person name="Ma J."/>
        </authorList>
    </citation>
    <scope>NUCLEOTIDE SEQUENCE [LARGE SCALE GENOMIC DNA]</scope>
    <source>
        <strain evidence="2 3">JCM 15481</strain>
    </source>
</reference>
<feature type="domain" description="Peptidase S33 tripeptidyl aminopeptidase-like C-terminal" evidence="1">
    <location>
        <begin position="291"/>
        <end position="395"/>
    </location>
</feature>
<comment type="caution">
    <text evidence="2">The sequence shown here is derived from an EMBL/GenBank/DDBJ whole genome shotgun (WGS) entry which is preliminary data.</text>
</comment>
<dbReference type="Pfam" id="PF08386">
    <property type="entry name" value="Abhydrolase_4"/>
    <property type="match status" value="1"/>
</dbReference>
<dbReference type="RefSeq" id="WP_344289746.1">
    <property type="nucleotide sequence ID" value="NZ_BAAAPF010000054.1"/>
</dbReference>
<proteinExistence type="predicted"/>
<evidence type="ECO:0000313" key="2">
    <source>
        <dbReference type="EMBL" id="GAA2120693.1"/>
    </source>
</evidence>
<dbReference type="EMBL" id="BAAAPF010000054">
    <property type="protein sequence ID" value="GAA2120693.1"/>
    <property type="molecule type" value="Genomic_DNA"/>
</dbReference>
<protein>
    <recommendedName>
        <fullName evidence="1">Peptidase S33 tripeptidyl aminopeptidase-like C-terminal domain-containing protein</fullName>
    </recommendedName>
</protein>
<dbReference type="Proteomes" id="UP001500443">
    <property type="component" value="Unassembled WGS sequence"/>
</dbReference>
<dbReference type="InterPro" id="IPR029058">
    <property type="entry name" value="AB_hydrolase_fold"/>
</dbReference>
<name>A0ABN2Y5P6_9ACTN</name>
<dbReference type="InterPro" id="IPR013595">
    <property type="entry name" value="Pept_S33_TAP-like_C"/>
</dbReference>
<sequence>MTVPLDYAEPDGRTIELAISRVAARDTDRGHGILLSNTGGPGGAGLGFTHRVGTALGDTAAGYDLINAALLPHASSRNVARDMDLIRAVLGEPALSYYGVSYGADLGAVYTQLFPGHADRIVPDSSTDPTATQYELFQRSGEPTEQALDQWAAWTAERDGEHGLGTTRAEVRATVERLVAQAERRPFRTGDYRVDAFQLRLILRQFIQHEDNDAALAQAVRELTDAAAGEQVEPDGAFGMWLELLNSPDLDSVFAVPAFTMCADGGWPAGGFPDDAETYWRDMENSRATQPVFGPAANAVSPCTFWNTEPLEPGTEIGNDAPALMLQAGGDVNTLHESAVELHRRLTGSRLVTADIRAHGVFGRGEDGLRPVPCAEEAVQAYLRDGTLPAEDVTCPHP</sequence>
<evidence type="ECO:0000259" key="1">
    <source>
        <dbReference type="Pfam" id="PF08386"/>
    </source>
</evidence>
<dbReference type="Gene3D" id="3.40.50.1820">
    <property type="entry name" value="alpha/beta hydrolase"/>
    <property type="match status" value="1"/>
</dbReference>